<dbReference type="EMBL" id="JBIGIB010000003">
    <property type="protein sequence ID" value="MFG6467636.1"/>
    <property type="molecule type" value="Genomic_DNA"/>
</dbReference>
<dbReference type="Gene3D" id="3.40.190.10">
    <property type="entry name" value="Periplasmic binding protein-like II"/>
    <property type="match status" value="2"/>
</dbReference>
<dbReference type="RefSeq" id="WP_394385399.1">
    <property type="nucleotide sequence ID" value="NZ_JBIGIB010000003.1"/>
</dbReference>
<proteinExistence type="predicted"/>
<sequence>MKRRPLLLAVACGVAGVSTGQAGAAGARERVVYPLHDPARIPSWRYLEDVLKLAIQRSGANYELVESRQAMVQGRAMRELAEGRGDPDLAWTMTSPEREAELLPVRVPVDRGLIGCRVAFVRPGDLDRWTQVRTLADLAPLAAGQGHDWPDTEILRANGLKVQTSSRYETLFEMLRLGRIDYFPRSVIEVDDEAATSMARGLVIEPQVLLRYPAAAYLFVRPNRPQLAQDLERGLEAALADGSFQRLFQRHYGDLIARHRLNQRRVLTLRNPLLPPATPLNRPALWLVLGG</sequence>
<feature type="chain" id="PRO_5045183962" evidence="1">
    <location>
        <begin position="25"/>
        <end position="291"/>
    </location>
</feature>
<keyword evidence="1" id="KW-0732">Signal</keyword>
<dbReference type="Proteomes" id="UP001606303">
    <property type="component" value="Unassembled WGS sequence"/>
</dbReference>
<feature type="signal peptide" evidence="1">
    <location>
        <begin position="1"/>
        <end position="24"/>
    </location>
</feature>
<organism evidence="2 3">
    <name type="scientific">Pelomonas baiyunensis</name>
    <dbReference type="NCBI Taxonomy" id="3299026"/>
    <lineage>
        <taxon>Bacteria</taxon>
        <taxon>Pseudomonadati</taxon>
        <taxon>Pseudomonadota</taxon>
        <taxon>Betaproteobacteria</taxon>
        <taxon>Burkholderiales</taxon>
        <taxon>Sphaerotilaceae</taxon>
        <taxon>Roseateles</taxon>
    </lineage>
</organism>
<comment type="caution">
    <text evidence="2">The sequence shown here is derived from an EMBL/GenBank/DDBJ whole genome shotgun (WGS) entry which is preliminary data.</text>
</comment>
<name>A0ABW7H0U3_9BURK</name>
<evidence type="ECO:0000313" key="2">
    <source>
        <dbReference type="EMBL" id="MFG6467636.1"/>
    </source>
</evidence>
<reference evidence="2 3" key="1">
    <citation type="submission" date="2024-08" db="EMBL/GenBank/DDBJ databases">
        <authorList>
            <person name="Lu H."/>
        </authorList>
    </citation>
    <scope>NUCLEOTIDE SEQUENCE [LARGE SCALE GENOMIC DNA]</scope>
    <source>
        <strain evidence="2 3">BYS87W</strain>
    </source>
</reference>
<gene>
    <name evidence="2" type="ORF">ACG01O_13510</name>
</gene>
<dbReference type="SUPFAM" id="SSF53850">
    <property type="entry name" value="Periplasmic binding protein-like II"/>
    <property type="match status" value="1"/>
</dbReference>
<keyword evidence="3" id="KW-1185">Reference proteome</keyword>
<protein>
    <submittedName>
        <fullName evidence="2">Substrate-binding periplasmic protein</fullName>
    </submittedName>
</protein>
<accession>A0ABW7H0U3</accession>
<evidence type="ECO:0000256" key="1">
    <source>
        <dbReference type="SAM" id="SignalP"/>
    </source>
</evidence>
<evidence type="ECO:0000313" key="3">
    <source>
        <dbReference type="Proteomes" id="UP001606303"/>
    </source>
</evidence>